<sequence>MAFPVPSHLPRKKDADVSTALLTKMSDATAKSLTFELASSWVTELDDAIRQTKRRIHDRVQSDFPAFEQQLSTSKSIQERLKTLSSNVDALSDTLSHSETGMIPNLIKTLSQHASLTQQVSNADVKFTVLSHLSRCKQDVVNLTALADEGRLPEVVDACKELDTVLESLPQPLDKSSVSADLKRKYRSVKDRTQEQLIEAFSRGVVVSQNEIVIRSSIQVRQSATILPLSSIVASLSPSLLSDRLNTLRRDLSTHYVDHVLSQPFSVEVSIQGSESKLVLFPATPLSEDKTSRVDNLTTILNFLANNLFPHLPSDASFPRTLCKPVTTGLLNKLLIPSMPSSLDQLPPYLALLRRAVASEEACLGPLLGDTSPERDIKSWADGISQHYERKRRVELLERARAVVLRGEDDDEQFRAEVMVVPDTPKEPESIPEVAPRSQTAPKEDNTAWGFEDEGGALNDVDEDGWGFEDDATPAEETPEVAPPRPVEPTPAVEEDPDDAWGWKEQEESPIYEPESEDASAWDDPWGDEPAPAAPVASPKAATRLERHAGKVNGTSVVSPLQSPNPIAVPPPTPSAPATFAKPAEPSTLKESYVVSGRVKELMFLVEDILREAEDLASSGLLRSSSSGAGVGSVIGQSAAMVLELYRGLYPVTRADQLSKSAKVSMRFSNDCLWLEEDVGRLSQSPLSASSAARDKLAESQQRLRILGESWFEDIIDNECQNVNDILDSASGFIDTGDQERFDECEASVNNVLQDIRRWSQQVKPVLTKSKYYGAVGAVVDEALCRMLQDVLALSDIPEVESHRLSELCRILGALEALFVEDVEQASFVVAYVPSWLKFSYLSELLEASMADISYLFEEGALVDFEIEELVKLVRALFADTPLRANTVNKLMQGHPVPS</sequence>
<evidence type="ECO:0000313" key="3">
    <source>
        <dbReference type="EMBL" id="TCD71745.1"/>
    </source>
</evidence>
<evidence type="ECO:0000259" key="2">
    <source>
        <dbReference type="Pfam" id="PF22766"/>
    </source>
</evidence>
<dbReference type="STRING" id="92696.A0A4R0RXK4"/>
<dbReference type="GO" id="GO:1990423">
    <property type="term" value="C:RZZ complex"/>
    <property type="evidence" value="ECO:0007669"/>
    <property type="project" value="TreeGrafter"/>
</dbReference>
<name>A0A4R0RXK4_9APHY</name>
<feature type="compositionally biased region" description="Acidic residues" evidence="1">
    <location>
        <begin position="451"/>
        <end position="479"/>
    </location>
</feature>
<accession>A0A4R0RXK4</accession>
<dbReference type="PANTHER" id="PTHR12205:SF0">
    <property type="entry name" value="CENTROMERE_KINETOCHORE PROTEIN ZW10 HOMOLOG"/>
    <property type="match status" value="1"/>
</dbReference>
<feature type="domain" description="ZW10 C-terminal helical" evidence="2">
    <location>
        <begin position="748"/>
        <end position="891"/>
    </location>
</feature>
<dbReference type="GO" id="GO:0005737">
    <property type="term" value="C:cytoplasm"/>
    <property type="evidence" value="ECO:0007669"/>
    <property type="project" value="GOC"/>
</dbReference>
<dbReference type="GO" id="GO:0007094">
    <property type="term" value="P:mitotic spindle assembly checkpoint signaling"/>
    <property type="evidence" value="ECO:0007669"/>
    <property type="project" value="TreeGrafter"/>
</dbReference>
<dbReference type="GO" id="GO:0006888">
    <property type="term" value="P:endoplasmic reticulum to Golgi vesicle-mediated transport"/>
    <property type="evidence" value="ECO:0007669"/>
    <property type="project" value="TreeGrafter"/>
</dbReference>
<feature type="region of interest" description="Disordered" evidence="1">
    <location>
        <begin position="423"/>
        <end position="541"/>
    </location>
</feature>
<dbReference type="InterPro" id="IPR055148">
    <property type="entry name" value="ZW10_C_2"/>
</dbReference>
<protein>
    <recommendedName>
        <fullName evidence="2">ZW10 C-terminal helical domain-containing protein</fullName>
    </recommendedName>
</protein>
<dbReference type="EMBL" id="RWJN01000003">
    <property type="protein sequence ID" value="TCD71745.1"/>
    <property type="molecule type" value="Genomic_DNA"/>
</dbReference>
<dbReference type="AlphaFoldDB" id="A0A4R0RXK4"/>
<dbReference type="Pfam" id="PF22766">
    <property type="entry name" value="ZW10_C2"/>
    <property type="match status" value="1"/>
</dbReference>
<dbReference type="InterPro" id="IPR046362">
    <property type="entry name" value="Zw10/DSL1_C_sf"/>
</dbReference>
<evidence type="ECO:0000256" key="1">
    <source>
        <dbReference type="SAM" id="MobiDB-lite"/>
    </source>
</evidence>
<proteinExistence type="predicted"/>
<feature type="compositionally biased region" description="Low complexity" evidence="1">
    <location>
        <begin position="530"/>
        <end position="541"/>
    </location>
</feature>
<dbReference type="OrthoDB" id="534815at2759"/>
<reference evidence="3 4" key="1">
    <citation type="submission" date="2018-11" db="EMBL/GenBank/DDBJ databases">
        <title>Genome assembly of Steccherinum ochraceum LE-BIN_3174, the white-rot fungus of the Steccherinaceae family (The Residual Polyporoid clade, Polyporales, Basidiomycota).</title>
        <authorList>
            <person name="Fedorova T.V."/>
            <person name="Glazunova O.A."/>
            <person name="Landesman E.O."/>
            <person name="Moiseenko K.V."/>
            <person name="Psurtseva N.V."/>
            <person name="Savinova O.S."/>
            <person name="Shakhova N.V."/>
            <person name="Tyazhelova T.V."/>
            <person name="Vasina D.V."/>
        </authorList>
    </citation>
    <scope>NUCLEOTIDE SEQUENCE [LARGE SCALE GENOMIC DNA]</scope>
    <source>
        <strain evidence="3 4">LE-BIN_3174</strain>
    </source>
</reference>
<gene>
    <name evidence="3" type="ORF">EIP91_005511</name>
</gene>
<organism evidence="3 4">
    <name type="scientific">Steccherinum ochraceum</name>
    <dbReference type="NCBI Taxonomy" id="92696"/>
    <lineage>
        <taxon>Eukaryota</taxon>
        <taxon>Fungi</taxon>
        <taxon>Dikarya</taxon>
        <taxon>Basidiomycota</taxon>
        <taxon>Agaricomycotina</taxon>
        <taxon>Agaricomycetes</taxon>
        <taxon>Polyporales</taxon>
        <taxon>Steccherinaceae</taxon>
        <taxon>Steccherinum</taxon>
    </lineage>
</organism>
<dbReference type="Proteomes" id="UP000292702">
    <property type="component" value="Unassembled WGS sequence"/>
</dbReference>
<evidence type="ECO:0000313" key="4">
    <source>
        <dbReference type="Proteomes" id="UP000292702"/>
    </source>
</evidence>
<feature type="compositionally biased region" description="Acidic residues" evidence="1">
    <location>
        <begin position="508"/>
        <end position="527"/>
    </location>
</feature>
<comment type="caution">
    <text evidence="3">The sequence shown here is derived from an EMBL/GenBank/DDBJ whole genome shotgun (WGS) entry which is preliminary data.</text>
</comment>
<keyword evidence="4" id="KW-1185">Reference proteome</keyword>
<dbReference type="Gene3D" id="1.10.357.150">
    <property type="match status" value="1"/>
</dbReference>
<dbReference type="PANTHER" id="PTHR12205">
    <property type="entry name" value="CENTROMERE/KINETOCHORE PROTEIN ZW10"/>
    <property type="match status" value="1"/>
</dbReference>